<dbReference type="RefSeq" id="WP_318600754.1">
    <property type="nucleotide sequence ID" value="NZ_JAWSTH010000128.1"/>
</dbReference>
<sequence length="107" mass="12242">MAIAHSKRHSTHVYGLHMLNERLQILVTSEQRRRLEREARQRGVSVGSLIRDAIDAHFGGFTIEERREAVNAIGAMRGVSVTPEEINRIVEEERDKVAEDLLRGWGR</sequence>
<protein>
    <recommendedName>
        <fullName evidence="3">Ribbon-helix-helix protein CopG domain-containing protein</fullName>
    </recommendedName>
</protein>
<reference evidence="1 2" key="2">
    <citation type="submission" date="2023-10" db="EMBL/GenBank/DDBJ databases">
        <authorList>
            <person name="Han X.F."/>
        </authorList>
    </citation>
    <scope>NUCLEOTIDE SEQUENCE [LARGE SCALE GENOMIC DNA]</scope>
    <source>
        <strain evidence="1 2">KCTC 39840</strain>
    </source>
</reference>
<accession>A0ABU4HY41</accession>
<proteinExistence type="predicted"/>
<evidence type="ECO:0000313" key="1">
    <source>
        <dbReference type="EMBL" id="MDW5598242.1"/>
    </source>
</evidence>
<evidence type="ECO:0008006" key="3">
    <source>
        <dbReference type="Google" id="ProtNLM"/>
    </source>
</evidence>
<keyword evidence="2" id="KW-1185">Reference proteome</keyword>
<name>A0ABU4HY41_9ACTN</name>
<comment type="caution">
    <text evidence="1">The sequence shown here is derived from an EMBL/GenBank/DDBJ whole genome shotgun (WGS) entry which is preliminary data.</text>
</comment>
<dbReference type="EMBL" id="JAWSTH010000128">
    <property type="protein sequence ID" value="MDW5598242.1"/>
    <property type="molecule type" value="Genomic_DNA"/>
</dbReference>
<dbReference type="CDD" id="cd21631">
    <property type="entry name" value="RHH_CopG_NikR-like"/>
    <property type="match status" value="1"/>
</dbReference>
<reference evidence="2" key="1">
    <citation type="submission" date="2023-07" db="EMBL/GenBank/DDBJ databases">
        <title>Conexibacter stalactiti sp. nov., isolated from stalactites in a lava cave and emended description of the genus Conexibacter.</title>
        <authorList>
            <person name="Lee S.D."/>
        </authorList>
    </citation>
    <scope>NUCLEOTIDE SEQUENCE [LARGE SCALE GENOMIC DNA]</scope>
    <source>
        <strain evidence="2">KCTC 39840</strain>
    </source>
</reference>
<evidence type="ECO:0000313" key="2">
    <source>
        <dbReference type="Proteomes" id="UP001284601"/>
    </source>
</evidence>
<dbReference type="Proteomes" id="UP001284601">
    <property type="component" value="Unassembled WGS sequence"/>
</dbReference>
<gene>
    <name evidence="1" type="ORF">R7226_28045</name>
</gene>
<organism evidence="1 2">
    <name type="scientific">Conexibacter stalactiti</name>
    <dbReference type="NCBI Taxonomy" id="1940611"/>
    <lineage>
        <taxon>Bacteria</taxon>
        <taxon>Bacillati</taxon>
        <taxon>Actinomycetota</taxon>
        <taxon>Thermoleophilia</taxon>
        <taxon>Solirubrobacterales</taxon>
        <taxon>Conexibacteraceae</taxon>
        <taxon>Conexibacter</taxon>
    </lineage>
</organism>